<evidence type="ECO:0000313" key="1">
    <source>
        <dbReference type="EMBL" id="MCC2242590.1"/>
    </source>
</evidence>
<dbReference type="EMBL" id="JAJEQW010000010">
    <property type="protein sequence ID" value="MCC2242590.1"/>
    <property type="molecule type" value="Genomic_DNA"/>
</dbReference>
<gene>
    <name evidence="1" type="ORF">LKD47_09810</name>
</gene>
<dbReference type="Proteomes" id="UP001198893">
    <property type="component" value="Unassembled WGS sequence"/>
</dbReference>
<proteinExistence type="predicted"/>
<name>A0AAW4WIK8_9FIRM</name>
<evidence type="ECO:0000313" key="2">
    <source>
        <dbReference type="Proteomes" id="UP001198893"/>
    </source>
</evidence>
<accession>A0AAW4WIK8</accession>
<dbReference type="RefSeq" id="WP_227710328.1">
    <property type="nucleotide sequence ID" value="NZ_JAJEQW010000010.1"/>
</dbReference>
<protein>
    <submittedName>
        <fullName evidence="1">Uncharacterized protein</fullName>
    </submittedName>
</protein>
<sequence>MGFAEMEWGTCRMVMLKDGKDGKPLNYEEITSREIDTDKLRKHMENLNNGILPGTDKKPKEVEEKEFGWLSPTGEFTESPFGEHEESAEEICEKKGFETEYRAWRKENLGTGEMRLYRDFLAQVKGYCLIHNPSGTGGYIVTNIKELTKKQREFLFDYFMDMGDRFKAEQFWEE</sequence>
<comment type="caution">
    <text evidence="1">The sequence shown here is derived from an EMBL/GenBank/DDBJ whole genome shotgun (WGS) entry which is preliminary data.</text>
</comment>
<organism evidence="1 2">
    <name type="scientific">Roseburia amylophila</name>
    <dbReference type="NCBI Taxonomy" id="2981794"/>
    <lineage>
        <taxon>Bacteria</taxon>
        <taxon>Bacillati</taxon>
        <taxon>Bacillota</taxon>
        <taxon>Clostridia</taxon>
        <taxon>Lachnospirales</taxon>
        <taxon>Lachnospiraceae</taxon>
        <taxon>Roseburia</taxon>
    </lineage>
</organism>
<reference evidence="1" key="1">
    <citation type="submission" date="2021-10" db="EMBL/GenBank/DDBJ databases">
        <title>Anaerobic single-cell dispensing facilitates the cultivation of human gut bacteria.</title>
        <authorList>
            <person name="Afrizal A."/>
        </authorList>
    </citation>
    <scope>NUCLEOTIDE SEQUENCE</scope>
    <source>
        <strain evidence="1">CLA-AA-H204</strain>
    </source>
</reference>
<dbReference type="AlphaFoldDB" id="A0AAW4WIK8"/>